<name>A0ABT0YKS8_9BURK</name>
<accession>A0ABT0YKS8</accession>
<dbReference type="Proteomes" id="UP001165541">
    <property type="component" value="Unassembled WGS sequence"/>
</dbReference>
<comment type="caution">
    <text evidence="1">The sequence shown here is derived from an EMBL/GenBank/DDBJ whole genome shotgun (WGS) entry which is preliminary data.</text>
</comment>
<dbReference type="InterPro" id="IPR032720">
    <property type="entry name" value="Cys_rich_CWC"/>
</dbReference>
<dbReference type="Pfam" id="PF14375">
    <property type="entry name" value="Cys_rich_CWC"/>
    <property type="match status" value="1"/>
</dbReference>
<dbReference type="EMBL" id="JAMKFE010000003">
    <property type="protein sequence ID" value="MCM5679344.1"/>
    <property type="molecule type" value="Genomic_DNA"/>
</dbReference>
<gene>
    <name evidence="1" type="ORF">M8A51_07340</name>
</gene>
<sequence length="84" mass="8392">MGEPVPADAVDPTCCPLCGASNQCVMAGSPGAADPALPCWCTQATIDRAQLARIPEAARRRACLCPACAAVLPADPPAGSGQSQ</sequence>
<organism evidence="1 2">
    <name type="scientific">Caldimonas mangrovi</name>
    <dbReference type="NCBI Taxonomy" id="2944811"/>
    <lineage>
        <taxon>Bacteria</taxon>
        <taxon>Pseudomonadati</taxon>
        <taxon>Pseudomonadota</taxon>
        <taxon>Betaproteobacteria</taxon>
        <taxon>Burkholderiales</taxon>
        <taxon>Sphaerotilaceae</taxon>
        <taxon>Caldimonas</taxon>
    </lineage>
</organism>
<evidence type="ECO:0000313" key="2">
    <source>
        <dbReference type="Proteomes" id="UP001165541"/>
    </source>
</evidence>
<keyword evidence="2" id="KW-1185">Reference proteome</keyword>
<evidence type="ECO:0000313" key="1">
    <source>
        <dbReference type="EMBL" id="MCM5679344.1"/>
    </source>
</evidence>
<proteinExistence type="predicted"/>
<protein>
    <submittedName>
        <fullName evidence="1">Cysteine-rich CWC family protein</fullName>
    </submittedName>
</protein>
<dbReference type="RefSeq" id="WP_251777536.1">
    <property type="nucleotide sequence ID" value="NZ_JAMKFE010000003.1"/>
</dbReference>
<reference evidence="1" key="1">
    <citation type="submission" date="2022-05" db="EMBL/GenBank/DDBJ databases">
        <title>Schlegelella sp. nov., isolated from mangrove soil.</title>
        <authorList>
            <person name="Liu Y."/>
            <person name="Ge X."/>
            <person name="Liu W."/>
        </authorList>
    </citation>
    <scope>NUCLEOTIDE SEQUENCE</scope>
    <source>
        <strain evidence="1">S2-27</strain>
    </source>
</reference>